<gene>
    <name evidence="1" type="ORF">FC48_GL001089</name>
</gene>
<evidence type="ECO:0000313" key="2">
    <source>
        <dbReference type="Proteomes" id="UP000051612"/>
    </source>
</evidence>
<dbReference type="AlphaFoldDB" id="A0A0R2B1T8"/>
<dbReference type="GeneID" id="48466518"/>
<accession>A0A0R2B1T8</accession>
<dbReference type="Pfam" id="PF11184">
    <property type="entry name" value="DUF2969"/>
    <property type="match status" value="1"/>
</dbReference>
<evidence type="ECO:0008006" key="3">
    <source>
        <dbReference type="Google" id="ProtNLM"/>
    </source>
</evidence>
<dbReference type="InterPro" id="IPR021351">
    <property type="entry name" value="DUF2969"/>
</dbReference>
<reference evidence="1 2" key="1">
    <citation type="journal article" date="2015" name="Genome Announc.">
        <title>Expanding the biotechnology potential of lactobacilli through comparative genomics of 213 strains and associated genera.</title>
        <authorList>
            <person name="Sun Z."/>
            <person name="Harris H.M."/>
            <person name="McCann A."/>
            <person name="Guo C."/>
            <person name="Argimon S."/>
            <person name="Zhang W."/>
            <person name="Yang X."/>
            <person name="Jeffery I.B."/>
            <person name="Cooney J.C."/>
            <person name="Kagawa T.F."/>
            <person name="Liu W."/>
            <person name="Song Y."/>
            <person name="Salvetti E."/>
            <person name="Wrobel A."/>
            <person name="Rasinkangas P."/>
            <person name="Parkhill J."/>
            <person name="Rea M.C."/>
            <person name="O'Sullivan O."/>
            <person name="Ritari J."/>
            <person name="Douillard F.P."/>
            <person name="Paul Ross R."/>
            <person name="Yang R."/>
            <person name="Briner A.E."/>
            <person name="Felis G.E."/>
            <person name="de Vos W.M."/>
            <person name="Barrangou R."/>
            <person name="Klaenhammer T.R."/>
            <person name="Caufield P.W."/>
            <person name="Cui Y."/>
            <person name="Zhang H."/>
            <person name="O'Toole P.W."/>
        </authorList>
    </citation>
    <scope>NUCLEOTIDE SEQUENCE [LARGE SCALE GENOMIC DNA]</scope>
    <source>
        <strain evidence="1 2">DSM 20452</strain>
    </source>
</reference>
<proteinExistence type="predicted"/>
<organism evidence="1 2">
    <name type="scientific">Ligilactobacillus murinus DSM 20452 = NBRC 14221</name>
    <dbReference type="NCBI Taxonomy" id="1423772"/>
    <lineage>
        <taxon>Bacteria</taxon>
        <taxon>Bacillati</taxon>
        <taxon>Bacillota</taxon>
        <taxon>Bacilli</taxon>
        <taxon>Lactobacillales</taxon>
        <taxon>Lactobacillaceae</taxon>
        <taxon>Ligilactobacillus</taxon>
    </lineage>
</organism>
<dbReference type="RefSeq" id="WP_056959772.1">
    <property type="nucleotide sequence ID" value="NZ_AYYN01000148.1"/>
</dbReference>
<sequence length="73" mass="8443">MSKKERNIQIIENEKMVNGNLVLELTIQDEVIGSVKQDGMRYIAVLSNGEELKLNSRNEAVDYLLRDYHLHRG</sequence>
<evidence type="ECO:0000313" key="1">
    <source>
        <dbReference type="EMBL" id="KRM73199.1"/>
    </source>
</evidence>
<dbReference type="Proteomes" id="UP000051612">
    <property type="component" value="Unassembled WGS sequence"/>
</dbReference>
<comment type="caution">
    <text evidence="1">The sequence shown here is derived from an EMBL/GenBank/DDBJ whole genome shotgun (WGS) entry which is preliminary data.</text>
</comment>
<dbReference type="PATRIC" id="fig|1423772.3.peg.1170"/>
<dbReference type="EMBL" id="AYYN01000148">
    <property type="protein sequence ID" value="KRM73199.1"/>
    <property type="molecule type" value="Genomic_DNA"/>
</dbReference>
<protein>
    <recommendedName>
        <fullName evidence="3">DUF2969 domain-containing protein</fullName>
    </recommendedName>
</protein>
<name>A0A0R2B1T8_9LACO</name>